<dbReference type="InterPro" id="IPR029058">
    <property type="entry name" value="AB_hydrolase_fold"/>
</dbReference>
<dbReference type="RefSeq" id="WP_344979447.1">
    <property type="nucleotide sequence ID" value="NZ_BAABFN010000005.1"/>
</dbReference>
<feature type="domain" description="AB hydrolase-1" evidence="1">
    <location>
        <begin position="36"/>
        <end position="206"/>
    </location>
</feature>
<accession>A0ABP8FXL1</accession>
<dbReference type="Pfam" id="PF12697">
    <property type="entry name" value="Abhydrolase_6"/>
    <property type="match status" value="1"/>
</dbReference>
<comment type="caution">
    <text evidence="2">The sequence shown here is derived from an EMBL/GenBank/DDBJ whole genome shotgun (WGS) entry which is preliminary data.</text>
</comment>
<gene>
    <name evidence="2" type="ORF">GCM10023143_23200</name>
</gene>
<dbReference type="Proteomes" id="UP001501207">
    <property type="component" value="Unassembled WGS sequence"/>
</dbReference>
<organism evidence="2 3">
    <name type="scientific">Compostibacter hankyongensis</name>
    <dbReference type="NCBI Taxonomy" id="1007089"/>
    <lineage>
        <taxon>Bacteria</taxon>
        <taxon>Pseudomonadati</taxon>
        <taxon>Bacteroidota</taxon>
        <taxon>Chitinophagia</taxon>
        <taxon>Chitinophagales</taxon>
        <taxon>Chitinophagaceae</taxon>
        <taxon>Compostibacter</taxon>
    </lineage>
</organism>
<dbReference type="EMBL" id="BAABFN010000005">
    <property type="protein sequence ID" value="GAA4313134.1"/>
    <property type="molecule type" value="Genomic_DNA"/>
</dbReference>
<protein>
    <recommendedName>
        <fullName evidence="1">AB hydrolase-1 domain-containing protein</fullName>
    </recommendedName>
</protein>
<dbReference type="Gene3D" id="3.40.50.1820">
    <property type="entry name" value="alpha/beta hydrolase"/>
    <property type="match status" value="1"/>
</dbReference>
<evidence type="ECO:0000313" key="3">
    <source>
        <dbReference type="Proteomes" id="UP001501207"/>
    </source>
</evidence>
<reference evidence="3" key="1">
    <citation type="journal article" date="2019" name="Int. J. Syst. Evol. Microbiol.">
        <title>The Global Catalogue of Microorganisms (GCM) 10K type strain sequencing project: providing services to taxonomists for standard genome sequencing and annotation.</title>
        <authorList>
            <consortium name="The Broad Institute Genomics Platform"/>
            <consortium name="The Broad Institute Genome Sequencing Center for Infectious Disease"/>
            <person name="Wu L."/>
            <person name="Ma J."/>
        </authorList>
    </citation>
    <scope>NUCLEOTIDE SEQUENCE [LARGE SCALE GENOMIC DNA]</scope>
    <source>
        <strain evidence="3">JCM 17664</strain>
    </source>
</reference>
<sequence length="217" mass="25124">MDVYFISGLGADERIFQYLQPEGIRLRPVKWITPHATDTLHTYAKRLLSQIPDPHPVILGMSMGGMAAAEIAKLIPVRKIILVSSIKTCRERPWYFGLLRIIKVHRWLSYRLLTRMGLWLGDWLFGTGNAAESRLLHEVIRDTDETFFRWAWEQVIRWDNKTLFPGTVHIHGDRDCVLPLRYVHPDHVIRGGTHFMIVDRAEELSALIAELILPEIP</sequence>
<proteinExistence type="predicted"/>
<dbReference type="InterPro" id="IPR000073">
    <property type="entry name" value="AB_hydrolase_1"/>
</dbReference>
<keyword evidence="3" id="KW-1185">Reference proteome</keyword>
<evidence type="ECO:0000259" key="1">
    <source>
        <dbReference type="Pfam" id="PF12697"/>
    </source>
</evidence>
<name>A0ABP8FXL1_9BACT</name>
<evidence type="ECO:0000313" key="2">
    <source>
        <dbReference type="EMBL" id="GAA4313134.1"/>
    </source>
</evidence>
<dbReference type="SUPFAM" id="SSF53474">
    <property type="entry name" value="alpha/beta-Hydrolases"/>
    <property type="match status" value="1"/>
</dbReference>